<dbReference type="PATRIC" id="fig|942150.3.peg.2412"/>
<dbReference type="AlphaFoldDB" id="A0A0R2MCR1"/>
<evidence type="ECO:0000256" key="1">
    <source>
        <dbReference type="SAM" id="MobiDB-lite"/>
    </source>
</evidence>
<proteinExistence type="predicted"/>
<keyword evidence="2" id="KW-0472">Membrane</keyword>
<dbReference type="Pfam" id="PF22813">
    <property type="entry name" value="TcaA_2nd"/>
    <property type="match status" value="1"/>
</dbReference>
<dbReference type="Proteomes" id="UP000051783">
    <property type="component" value="Unassembled WGS sequence"/>
</dbReference>
<dbReference type="STRING" id="942150.IV64_GL002306"/>
<sequence>MQLNHKRYQAADDRGGSDTMFCPNCGQKVKTTDEFCGNCGYNLKEFKAQEVSESAAAQPTTPASAQSTEAPVSAQPSKAQPSSSQAQQPKSGATTANEKANVAPKTNDTQTTGPTREETVHVTRSRSEHVATGKPAGTNGSGKATPKWVWIVIALVVIVLGGGYLFGKNYYSRTAQLNRAVTAVKNGDKGVAGYFSSTDPNLKLSDAKIKPLTKHFKSKPAALASFKRQLNNGQTNDERFTYQLSGKHWLLFDKYTIHVKPIYPTATTNRDGAKITLDGKQVATSNSTTYSKQLGPLVPGDYKIASNGTVNGSKMTNSGTYFIDKAGQSVDLALRTISFTVQTSPKTAVYVNDKKVGTADSTGDLSVSELPWSGNMEVTGKYGSGASTVTSKAYKVTTDNENVTLEFDGVMSMDDAKSYMDEYWTAISNVTSSGDESDATDDNSKDLSEYFTDGTENPQYKEMIRMSKSYHSADDIYGVSYDCDVRSVVPTGKDKFTITYYLTYTFELEDTNHIQEFSYDAHMQKTGNDDYKVVKVTGGQKIRDTHED</sequence>
<dbReference type="RefSeq" id="WP_057706038.1">
    <property type="nucleotide sequence ID" value="NZ_JQCL01000055.1"/>
</dbReference>
<dbReference type="Pfam" id="PF22820">
    <property type="entry name" value="TcaA_3rd_4th"/>
    <property type="match status" value="1"/>
</dbReference>
<evidence type="ECO:0000313" key="6">
    <source>
        <dbReference type="EMBL" id="KRO11481.1"/>
    </source>
</evidence>
<gene>
    <name evidence="6" type="ORF">IV64_GL002306</name>
</gene>
<evidence type="ECO:0000256" key="2">
    <source>
        <dbReference type="SAM" id="Phobius"/>
    </source>
</evidence>
<feature type="transmembrane region" description="Helical" evidence="2">
    <location>
        <begin position="148"/>
        <end position="167"/>
    </location>
</feature>
<feature type="domain" description="TcaA 4th" evidence="5">
    <location>
        <begin position="338"/>
        <end position="407"/>
    </location>
</feature>
<evidence type="ECO:0008006" key="8">
    <source>
        <dbReference type="Google" id="ProtNLM"/>
    </source>
</evidence>
<evidence type="ECO:0000259" key="5">
    <source>
        <dbReference type="Pfam" id="PF22820"/>
    </source>
</evidence>
<name>A0A0R2MCR1_9LACO</name>
<evidence type="ECO:0000313" key="7">
    <source>
        <dbReference type="Proteomes" id="UP000051783"/>
    </source>
</evidence>
<dbReference type="PANTHER" id="PTHR40038">
    <property type="entry name" value="MEMBRANE-ASSOCIATED PROTEIN TCAA"/>
    <property type="match status" value="1"/>
</dbReference>
<dbReference type="Pfam" id="PF13248">
    <property type="entry name" value="Zn_ribbon_3"/>
    <property type="match status" value="1"/>
</dbReference>
<dbReference type="EMBL" id="JQCL01000055">
    <property type="protein sequence ID" value="KRO11481.1"/>
    <property type="molecule type" value="Genomic_DNA"/>
</dbReference>
<reference evidence="6 7" key="1">
    <citation type="journal article" date="2015" name="Genome Announc.">
        <title>Expanding the biotechnology potential of lactobacilli through comparative genomics of 213 strains and associated genera.</title>
        <authorList>
            <person name="Sun Z."/>
            <person name="Harris H.M."/>
            <person name="McCann A."/>
            <person name="Guo C."/>
            <person name="Argimon S."/>
            <person name="Zhang W."/>
            <person name="Yang X."/>
            <person name="Jeffery I.B."/>
            <person name="Cooney J.C."/>
            <person name="Kagawa T.F."/>
            <person name="Liu W."/>
            <person name="Song Y."/>
            <person name="Salvetti E."/>
            <person name="Wrobel A."/>
            <person name="Rasinkangas P."/>
            <person name="Parkhill J."/>
            <person name="Rea M.C."/>
            <person name="O'Sullivan O."/>
            <person name="Ritari J."/>
            <person name="Douillard F.P."/>
            <person name="Paul Ross R."/>
            <person name="Yang R."/>
            <person name="Briner A.E."/>
            <person name="Felis G.E."/>
            <person name="de Vos W.M."/>
            <person name="Barrangou R."/>
            <person name="Klaenhammer T.R."/>
            <person name="Caufield P.W."/>
            <person name="Cui Y."/>
            <person name="Zhang H."/>
            <person name="O'Toole P.W."/>
        </authorList>
    </citation>
    <scope>NUCLEOTIDE SEQUENCE [LARGE SCALE GENOMIC DNA]</scope>
    <source>
        <strain evidence="6 7">LMG 26013</strain>
    </source>
</reference>
<feature type="domain" description="Putative zinc-ribbon" evidence="3">
    <location>
        <begin position="22"/>
        <end position="43"/>
    </location>
</feature>
<accession>A0A0R2MCR1</accession>
<protein>
    <recommendedName>
        <fullName evidence="8">Zinc-ribbon domain-containing protein</fullName>
    </recommendedName>
</protein>
<keyword evidence="7" id="KW-1185">Reference proteome</keyword>
<evidence type="ECO:0000259" key="3">
    <source>
        <dbReference type="Pfam" id="PF13248"/>
    </source>
</evidence>
<feature type="region of interest" description="Disordered" evidence="1">
    <location>
        <begin position="53"/>
        <end position="142"/>
    </location>
</feature>
<organism evidence="6 7">
    <name type="scientific">Lactiplantibacillus xiangfangensis</name>
    <dbReference type="NCBI Taxonomy" id="942150"/>
    <lineage>
        <taxon>Bacteria</taxon>
        <taxon>Bacillati</taxon>
        <taxon>Bacillota</taxon>
        <taxon>Bacilli</taxon>
        <taxon>Lactobacillales</taxon>
        <taxon>Lactobacillaceae</taxon>
        <taxon>Lactiplantibacillus</taxon>
    </lineage>
</organism>
<feature type="domain" description="TcaA second" evidence="4">
    <location>
        <begin position="175"/>
        <end position="259"/>
    </location>
</feature>
<feature type="compositionally biased region" description="Basic and acidic residues" evidence="1">
    <location>
        <begin position="115"/>
        <end position="131"/>
    </location>
</feature>
<keyword evidence="2" id="KW-0812">Transmembrane</keyword>
<keyword evidence="2" id="KW-1133">Transmembrane helix</keyword>
<dbReference type="InterPro" id="IPR059113">
    <property type="entry name" value="Znf_ribbon"/>
</dbReference>
<evidence type="ECO:0000259" key="4">
    <source>
        <dbReference type="Pfam" id="PF22813"/>
    </source>
</evidence>
<dbReference type="PANTHER" id="PTHR40038:SF1">
    <property type="entry name" value="MEMBRANE-ASSOCIATED PROTEIN TCAA"/>
    <property type="match status" value="1"/>
</dbReference>
<dbReference type="OrthoDB" id="2327418at2"/>
<feature type="compositionally biased region" description="Low complexity" evidence="1">
    <location>
        <begin position="54"/>
        <end position="91"/>
    </location>
</feature>
<comment type="caution">
    <text evidence="6">The sequence shown here is derived from an EMBL/GenBank/DDBJ whole genome shotgun (WGS) entry which is preliminary data.</text>
</comment>
<dbReference type="InterPro" id="IPR054530">
    <property type="entry name" value="TcaA_4th"/>
</dbReference>
<dbReference type="GO" id="GO:0005886">
    <property type="term" value="C:plasma membrane"/>
    <property type="evidence" value="ECO:0007669"/>
    <property type="project" value="UniProtKB-SubCell"/>
</dbReference>
<feature type="region of interest" description="Disordered" evidence="1">
    <location>
        <begin position="431"/>
        <end position="453"/>
    </location>
</feature>
<feature type="compositionally biased region" description="Polar residues" evidence="1">
    <location>
        <begin position="92"/>
        <end position="114"/>
    </location>
</feature>
<dbReference type="InterPro" id="IPR054529">
    <property type="entry name" value="TcaA_2nd"/>
</dbReference>